<dbReference type="InterPro" id="IPR003838">
    <property type="entry name" value="ABC3_permease_C"/>
</dbReference>
<organism evidence="11 12">
    <name type="scientific">Psychrosphaera saromensis</name>
    <dbReference type="NCBI Taxonomy" id="716813"/>
    <lineage>
        <taxon>Bacteria</taxon>
        <taxon>Pseudomonadati</taxon>
        <taxon>Pseudomonadota</taxon>
        <taxon>Gammaproteobacteria</taxon>
        <taxon>Alteromonadales</taxon>
        <taxon>Pseudoalteromonadaceae</taxon>
        <taxon>Psychrosphaera</taxon>
    </lineage>
</organism>
<evidence type="ECO:0000259" key="10">
    <source>
        <dbReference type="Pfam" id="PF12704"/>
    </source>
</evidence>
<dbReference type="PANTHER" id="PTHR30489">
    <property type="entry name" value="LIPOPROTEIN-RELEASING SYSTEM TRANSMEMBRANE PROTEIN LOLE"/>
    <property type="match status" value="1"/>
</dbReference>
<evidence type="ECO:0000256" key="8">
    <source>
        <dbReference type="SAM" id="Phobius"/>
    </source>
</evidence>
<feature type="domain" description="MacB-like periplasmic core" evidence="10">
    <location>
        <begin position="27"/>
        <end position="259"/>
    </location>
</feature>
<dbReference type="GO" id="GO:0044874">
    <property type="term" value="P:lipoprotein localization to outer membrane"/>
    <property type="evidence" value="ECO:0007669"/>
    <property type="project" value="TreeGrafter"/>
</dbReference>
<evidence type="ECO:0000256" key="3">
    <source>
        <dbReference type="ARBA" id="ARBA00022448"/>
    </source>
</evidence>
<evidence type="ECO:0000256" key="5">
    <source>
        <dbReference type="ARBA" id="ARBA00022692"/>
    </source>
</evidence>
<keyword evidence="7 8" id="KW-0472">Membrane</keyword>
<dbReference type="InterPro" id="IPR025857">
    <property type="entry name" value="MacB_PCD"/>
</dbReference>
<keyword evidence="3" id="KW-0813">Transport</keyword>
<evidence type="ECO:0000256" key="7">
    <source>
        <dbReference type="ARBA" id="ARBA00023136"/>
    </source>
</evidence>
<dbReference type="OrthoDB" id="9808461at2"/>
<comment type="subcellular location">
    <subcellularLocation>
        <location evidence="1">Cell membrane</location>
        <topology evidence="1">Multi-pass membrane protein</topology>
    </subcellularLocation>
</comment>
<evidence type="ECO:0000256" key="2">
    <source>
        <dbReference type="ARBA" id="ARBA00005236"/>
    </source>
</evidence>
<feature type="transmembrane region" description="Helical" evidence="8">
    <location>
        <begin position="390"/>
        <end position="408"/>
    </location>
</feature>
<dbReference type="RefSeq" id="WP_105053169.1">
    <property type="nucleotide sequence ID" value="NZ_BMYG01000001.1"/>
</dbReference>
<evidence type="ECO:0008006" key="13">
    <source>
        <dbReference type="Google" id="ProtNLM"/>
    </source>
</evidence>
<evidence type="ECO:0000256" key="4">
    <source>
        <dbReference type="ARBA" id="ARBA00022475"/>
    </source>
</evidence>
<dbReference type="Pfam" id="PF02687">
    <property type="entry name" value="FtsX"/>
    <property type="match status" value="1"/>
</dbReference>
<comment type="similarity">
    <text evidence="2">Belongs to the ABC-4 integral membrane protein family. LolC/E subfamily.</text>
</comment>
<dbReference type="AlphaFoldDB" id="A0A2S7UZF7"/>
<dbReference type="EMBL" id="MSCH01000003">
    <property type="protein sequence ID" value="PQJ54650.1"/>
    <property type="molecule type" value="Genomic_DNA"/>
</dbReference>
<dbReference type="GO" id="GO:0098797">
    <property type="term" value="C:plasma membrane protein complex"/>
    <property type="evidence" value="ECO:0007669"/>
    <property type="project" value="TreeGrafter"/>
</dbReference>
<feature type="transmembrane region" description="Helical" evidence="8">
    <location>
        <begin position="366"/>
        <end position="384"/>
    </location>
</feature>
<feature type="transmembrane region" description="Helical" evidence="8">
    <location>
        <begin position="22"/>
        <end position="48"/>
    </location>
</feature>
<keyword evidence="6 8" id="KW-1133">Transmembrane helix</keyword>
<dbReference type="InterPro" id="IPR011925">
    <property type="entry name" value="LolCE_TM"/>
</dbReference>
<dbReference type="Proteomes" id="UP000239007">
    <property type="component" value="Unassembled WGS sequence"/>
</dbReference>
<keyword evidence="4" id="KW-1003">Cell membrane</keyword>
<dbReference type="PANTHER" id="PTHR30489:SF8">
    <property type="entry name" value="LIPOPROTEIN-RELEASING SYSTEM TRANSMEMBRANE PROTEIN LOLC"/>
    <property type="match status" value="1"/>
</dbReference>
<feature type="transmembrane region" description="Helical" evidence="8">
    <location>
        <begin position="291"/>
        <end position="313"/>
    </location>
</feature>
<evidence type="ECO:0000259" key="9">
    <source>
        <dbReference type="Pfam" id="PF02687"/>
    </source>
</evidence>
<accession>A0A2S7UZF7</accession>
<protein>
    <recommendedName>
        <fullName evidence="13">ABC transporter permease</fullName>
    </recommendedName>
</protein>
<keyword evidence="5 8" id="KW-0812">Transmembrane</keyword>
<dbReference type="Pfam" id="PF12704">
    <property type="entry name" value="MacB_PCD"/>
    <property type="match status" value="1"/>
</dbReference>
<dbReference type="GO" id="GO:0042953">
    <property type="term" value="P:lipoprotein transport"/>
    <property type="evidence" value="ECO:0007669"/>
    <property type="project" value="InterPro"/>
</dbReference>
<keyword evidence="12" id="KW-1185">Reference proteome</keyword>
<evidence type="ECO:0000313" key="11">
    <source>
        <dbReference type="EMBL" id="PQJ54650.1"/>
    </source>
</evidence>
<evidence type="ECO:0000313" key="12">
    <source>
        <dbReference type="Proteomes" id="UP000239007"/>
    </source>
</evidence>
<feature type="transmembrane region" description="Helical" evidence="8">
    <location>
        <begin position="333"/>
        <end position="359"/>
    </location>
</feature>
<gene>
    <name evidence="11" type="ORF">BTO11_14005</name>
</gene>
<comment type="caution">
    <text evidence="11">The sequence shown here is derived from an EMBL/GenBank/DDBJ whole genome shotgun (WGS) entry which is preliminary data.</text>
</comment>
<feature type="domain" description="ABC3 transporter permease C-terminal" evidence="9">
    <location>
        <begin position="292"/>
        <end position="415"/>
    </location>
</feature>
<dbReference type="NCBIfam" id="TIGR02212">
    <property type="entry name" value="lolCE"/>
    <property type="match status" value="1"/>
</dbReference>
<proteinExistence type="inferred from homology"/>
<dbReference type="InterPro" id="IPR051447">
    <property type="entry name" value="Lipoprotein-release_system"/>
</dbReference>
<evidence type="ECO:0000256" key="1">
    <source>
        <dbReference type="ARBA" id="ARBA00004651"/>
    </source>
</evidence>
<sequence length="425" mass="46470">MNLPISLQIGLRYSKAAKDGKFISFISFFSMAGIALGVLALILVMSVMDGFEGILKERILGAVPHVIIQAKNDSSNKTSIPKSEKDAALKVKQFNAVTKNAPFNAQIIQVLPLVQSVAIMQLPSDLKGVMAQGISGDDSIPLGVTNHLVQGSWSEFLDFKYGVVVGQYLAMEYGLGIGDKVRLMISGTSHYTPIGRMPSQRTFTIVGMFQTESEIDEQLVFVRSQDLNRLMKKPPNDNAGIRLVLNDAFLANDVAQKLAEYYPAENYKIENWHDTHGKLFDAVKMEKTMMWFMLSLIICVAAFNIVSALVMMVTKKQNEVAILKTLGMTQNTISNIFIVQGAYNGILGALFGGGLGAFLTLNLNGFMNATGLNFLGVAGVGLPIDFSWMKLFYIVSLAIVLALLASIYPAKKASQLMPADVLRYE</sequence>
<name>A0A2S7UZF7_9GAMM</name>
<reference evidence="11 12" key="1">
    <citation type="submission" date="2016-12" db="EMBL/GenBank/DDBJ databases">
        <title>Diversity of luminous bacteria.</title>
        <authorList>
            <person name="Yoshizawa S."/>
            <person name="Kogure K."/>
        </authorList>
    </citation>
    <scope>NUCLEOTIDE SEQUENCE [LARGE SCALE GENOMIC DNA]</scope>
    <source>
        <strain evidence="11 12">SA4-48</strain>
    </source>
</reference>
<evidence type="ECO:0000256" key="6">
    <source>
        <dbReference type="ARBA" id="ARBA00022989"/>
    </source>
</evidence>